<organism evidence="1 2">
    <name type="scientific">Candidatus Magnetobacterium bavaricum</name>
    <dbReference type="NCBI Taxonomy" id="29290"/>
    <lineage>
        <taxon>Bacteria</taxon>
        <taxon>Pseudomonadati</taxon>
        <taxon>Nitrospirota</taxon>
        <taxon>Thermodesulfovibrionia</taxon>
        <taxon>Thermodesulfovibrionales</taxon>
        <taxon>Candidatus Magnetobacteriaceae</taxon>
        <taxon>Candidatus Magnetobacterium</taxon>
    </lineage>
</organism>
<name>A0A0F3GLG4_9BACT</name>
<comment type="caution">
    <text evidence="1">The sequence shown here is derived from an EMBL/GenBank/DDBJ whole genome shotgun (WGS) entry which is preliminary data.</text>
</comment>
<dbReference type="Proteomes" id="UP000033423">
    <property type="component" value="Unassembled WGS sequence"/>
</dbReference>
<reference evidence="1 2" key="1">
    <citation type="submission" date="2015-02" db="EMBL/GenBank/DDBJ databases">
        <title>Single-cell genomics of uncultivated deep-branching MTB reveals a conserved set of magnetosome genes.</title>
        <authorList>
            <person name="Kolinko S."/>
            <person name="Richter M."/>
            <person name="Glockner F.O."/>
            <person name="Brachmann A."/>
            <person name="Schuler D."/>
        </authorList>
    </citation>
    <scope>NUCLEOTIDE SEQUENCE [LARGE SCALE GENOMIC DNA]</scope>
    <source>
        <strain evidence="1">TM-1</strain>
    </source>
</reference>
<keyword evidence="2" id="KW-1185">Reference proteome</keyword>
<accession>A0A0F3GLG4</accession>
<proteinExistence type="predicted"/>
<dbReference type="EMBL" id="LACI01002653">
    <property type="protein sequence ID" value="KJU81528.1"/>
    <property type="molecule type" value="Genomic_DNA"/>
</dbReference>
<protein>
    <submittedName>
        <fullName evidence="1">Uncharacterized protein</fullName>
    </submittedName>
</protein>
<evidence type="ECO:0000313" key="2">
    <source>
        <dbReference type="Proteomes" id="UP000033423"/>
    </source>
</evidence>
<sequence>MHTEFFYVDFFFISAVYSSRHVALYKLHVDFTGRCKVVPKISEQEKEMLIGTLRRLVSCREKKAGENRILWLDKEDPTDTPETFKSLDALYSFVLASEALNDSLDEIRNTEANDDALGVFLRQIDEDFSYTFDLIKKDGFFPIPYLWQLDKPFDSMDMAAFCCEFCISVLKSENPLTSSESTIEAAKLILKKSINTIKRAVNTVGPYYAWKGWGIFQKQKGFKTLKQTGTTYFTAICCSALSKYITAWDMSPDTFNMDFSRDEIISYIKGGLKWVLSRYNGDKKAFYRYNDDNKQALYWGVFTLIAVCDAKPYFDVFRDIPIFETAEMLWKDILAETSNRILNNRELYDRVIFISRLKGMDSCFRRNDNYRRFLFKPGTCFQVCHSWLDQESSMRKSIVTMKYKEDTNMLLP</sequence>
<gene>
    <name evidence="1" type="ORF">MBAV_006278</name>
</gene>
<dbReference type="AlphaFoldDB" id="A0A0F3GLG4"/>
<evidence type="ECO:0000313" key="1">
    <source>
        <dbReference type="EMBL" id="KJU81528.1"/>
    </source>
</evidence>